<feature type="compositionally biased region" description="Basic and acidic residues" evidence="1">
    <location>
        <begin position="184"/>
        <end position="195"/>
    </location>
</feature>
<sequence>MRGDASKASWKGGLGVVLAAFIDRHGGLSTTKGCGFYRVTVVVPDELVHENDQLLELIVASKTDGLDDPDYNIFKYPNKLQLAPESEFNRRLDDAVLDQFVEFMCRSIIRHSRGKLSKKLRNRLVTEVAALHGSKLQGVSMEEDSVPAEDAAGPSGDAVPDLGSLESLVECPAKETRVPPGEQRPAKDSRRSLNEVPVEKTPVDLAVEEGLLKVLLCEPASEYEFWVSDRLWKLEHPEDEVVPDEVVEKAPSAIDENVPQPRSLRMFGGLQWFSLRDFSFNKFRLEKLQPSNVIERIRCKVASLRQCMEDNPKMTVVVAAGMLSGLALCMSWHHRVSVKEVAIPTINSLVCEPSTGFGDQFEVWPSFECLPTRRPCDCRSGLDCEITDMMCQSATGPMHVSWGIPKKIRGSDELLKWLACRARAADFEFEGPITTTLSNPEVVGTEGLRFSLTVNNRDGATFRHNVVCCPDGCRP</sequence>
<comment type="caution">
    <text evidence="2">The sequence shown here is derived from an EMBL/GenBank/DDBJ whole genome shotgun (WGS) entry which is preliminary data.</text>
</comment>
<keyword evidence="3" id="KW-1185">Reference proteome</keyword>
<proteinExistence type="predicted"/>
<name>A0A023B8Q4_GRENI</name>
<evidence type="ECO:0000313" key="3">
    <source>
        <dbReference type="Proteomes" id="UP000019763"/>
    </source>
</evidence>
<reference evidence="2" key="1">
    <citation type="submission" date="2013-12" db="EMBL/GenBank/DDBJ databases">
        <authorList>
            <person name="Omoto C.K."/>
            <person name="Sibley D."/>
            <person name="Venepally P."/>
            <person name="Hadjithomas M."/>
            <person name="Karamycheva S."/>
            <person name="Brunk B."/>
            <person name="Roos D."/>
            <person name="Caler E."/>
            <person name="Lorenzi H."/>
        </authorList>
    </citation>
    <scope>NUCLEOTIDE SEQUENCE</scope>
</reference>
<dbReference type="Proteomes" id="UP000019763">
    <property type="component" value="Unassembled WGS sequence"/>
</dbReference>
<dbReference type="RefSeq" id="XP_011134445.1">
    <property type="nucleotide sequence ID" value="XM_011136143.1"/>
</dbReference>
<dbReference type="GeneID" id="22912146"/>
<feature type="region of interest" description="Disordered" evidence="1">
    <location>
        <begin position="139"/>
        <end position="195"/>
    </location>
</feature>
<accession>A0A023B8Q4</accession>
<evidence type="ECO:0000313" key="2">
    <source>
        <dbReference type="EMBL" id="EZG69351.1"/>
    </source>
</evidence>
<gene>
    <name evidence="2" type="ORF">GNI_058550</name>
</gene>
<protein>
    <submittedName>
        <fullName evidence="2">Uncharacterized protein</fullName>
    </submittedName>
</protein>
<dbReference type="AlphaFoldDB" id="A0A023B8Q4"/>
<dbReference type="VEuPathDB" id="CryptoDB:GNI_058550"/>
<organism evidence="2 3">
    <name type="scientific">Gregarina niphandrodes</name>
    <name type="common">Septate eugregarine</name>
    <dbReference type="NCBI Taxonomy" id="110365"/>
    <lineage>
        <taxon>Eukaryota</taxon>
        <taxon>Sar</taxon>
        <taxon>Alveolata</taxon>
        <taxon>Apicomplexa</taxon>
        <taxon>Conoidasida</taxon>
        <taxon>Gregarinasina</taxon>
        <taxon>Eugregarinorida</taxon>
        <taxon>Gregarinidae</taxon>
        <taxon>Gregarina</taxon>
    </lineage>
</organism>
<dbReference type="EMBL" id="AFNH02000445">
    <property type="protein sequence ID" value="EZG69351.1"/>
    <property type="molecule type" value="Genomic_DNA"/>
</dbReference>
<evidence type="ECO:0000256" key="1">
    <source>
        <dbReference type="SAM" id="MobiDB-lite"/>
    </source>
</evidence>